<keyword evidence="4" id="KW-0812">Transmembrane</keyword>
<keyword evidence="4" id="KW-1133">Transmembrane helix</keyword>
<accession>A0ABW5NIS1</accession>
<dbReference type="InterPro" id="IPR002543">
    <property type="entry name" value="FtsK_dom"/>
</dbReference>
<dbReference type="PANTHER" id="PTHR22683">
    <property type="entry name" value="SPORULATION PROTEIN RELATED"/>
    <property type="match status" value="1"/>
</dbReference>
<keyword evidence="7" id="KW-1185">Reference proteome</keyword>
<comment type="caution">
    <text evidence="6">The sequence shown here is derived from an EMBL/GenBank/DDBJ whole genome shotgun (WGS) entry which is preliminary data.</text>
</comment>
<evidence type="ECO:0000256" key="2">
    <source>
        <dbReference type="ARBA" id="ARBA00022840"/>
    </source>
</evidence>
<keyword evidence="1 3" id="KW-0547">Nucleotide-binding</keyword>
<gene>
    <name evidence="6" type="ORF">ACFSQ3_08625</name>
</gene>
<evidence type="ECO:0000313" key="6">
    <source>
        <dbReference type="EMBL" id="MFD2599016.1"/>
    </source>
</evidence>
<dbReference type="InterPro" id="IPR027417">
    <property type="entry name" value="P-loop_NTPase"/>
</dbReference>
<dbReference type="PANTHER" id="PTHR22683:SF41">
    <property type="entry name" value="DNA TRANSLOCASE FTSK"/>
    <property type="match status" value="1"/>
</dbReference>
<feature type="domain" description="FtsK" evidence="5">
    <location>
        <begin position="61"/>
        <end position="262"/>
    </location>
</feature>
<dbReference type="EMBL" id="JBHUMA010000006">
    <property type="protein sequence ID" value="MFD2599016.1"/>
    <property type="molecule type" value="Genomic_DNA"/>
</dbReference>
<dbReference type="RefSeq" id="WP_380869144.1">
    <property type="nucleotide sequence ID" value="NZ_JBHUMA010000006.1"/>
</dbReference>
<dbReference type="Pfam" id="PF09397">
    <property type="entry name" value="FtsK_gamma"/>
    <property type="match status" value="1"/>
</dbReference>
<dbReference type="InterPro" id="IPR036388">
    <property type="entry name" value="WH-like_DNA-bd_sf"/>
</dbReference>
<dbReference type="Gene3D" id="1.10.10.10">
    <property type="entry name" value="Winged helix-like DNA-binding domain superfamily/Winged helix DNA-binding domain"/>
    <property type="match status" value="1"/>
</dbReference>
<feature type="binding site" evidence="3">
    <location>
        <begin position="79"/>
        <end position="86"/>
    </location>
    <ligand>
        <name>ATP</name>
        <dbReference type="ChEBI" id="CHEBI:30616"/>
    </ligand>
</feature>
<proteinExistence type="predicted"/>
<evidence type="ECO:0000256" key="1">
    <source>
        <dbReference type="ARBA" id="ARBA00022741"/>
    </source>
</evidence>
<keyword evidence="2 3" id="KW-0067">ATP-binding</keyword>
<dbReference type="InterPro" id="IPR050206">
    <property type="entry name" value="FtsK/SpoIIIE/SftA"/>
</dbReference>
<dbReference type="Pfam" id="PF01580">
    <property type="entry name" value="FtsK_SpoIIIE"/>
    <property type="match status" value="1"/>
</dbReference>
<dbReference type="SUPFAM" id="SSF46785">
    <property type="entry name" value="Winged helix' DNA-binding domain"/>
    <property type="match status" value="1"/>
</dbReference>
<keyword evidence="4" id="KW-0472">Membrane</keyword>
<evidence type="ECO:0000256" key="4">
    <source>
        <dbReference type="SAM" id="Phobius"/>
    </source>
</evidence>
<name>A0ABW5NIS1_9SPHI</name>
<protein>
    <submittedName>
        <fullName evidence="6">DNA translocase FtsK</fullName>
    </submittedName>
</protein>
<dbReference type="SUPFAM" id="SSF52540">
    <property type="entry name" value="P-loop containing nucleoside triphosphate hydrolases"/>
    <property type="match status" value="1"/>
</dbReference>
<sequence length="502" mass="56850">MNNNDSSEDLVEKYGTYDPQLDLSSYRHPTLELLPESQRLWLSNVKTSYRNFELPLLLENAPSIIVRDLYHHPNVLLAGTIASGKTQFIYNQIISWLYVFHPAELKFIICRSKPVDYNSIAKIERHFLSKLPGAEPAIAESGQVAKTINALLIECDHRLDLFTTAGVKTIKDYNNLFIHRKLNPADGHRFLSNIVLIMDDMQTFLHGDVTSSLISLTQRNLYTGIYFIGATSQIMSRSITPQLRANFSVRLAMRLMSQNESRKILDRVGAEKLNPPGELIFEQGDRLLTVKQPFVDYDVIQNVCDFVGSQRGYPNAYLLPITNVEESIFFSDFDIYDRDPLFEESTRLIVMHQQGSTSLIQRKLKLRYNRAGRIMDQLEAAGIVGSFEGSKAREVFYADEHALEQYLETINASNSSKLSNLSISESILRVAGSKIDKIVEQPEKLVQPKSGKENIAIKSPNDSCHNGNDSRKAQLAIAIFILAMILIIYLISGWEGVVNWLK</sequence>
<feature type="transmembrane region" description="Helical" evidence="4">
    <location>
        <begin position="473"/>
        <end position="492"/>
    </location>
</feature>
<evidence type="ECO:0000256" key="3">
    <source>
        <dbReference type="PROSITE-ProRule" id="PRU00289"/>
    </source>
</evidence>
<dbReference type="SMART" id="SM00843">
    <property type="entry name" value="Ftsk_gamma"/>
    <property type="match status" value="1"/>
</dbReference>
<dbReference type="Proteomes" id="UP001597393">
    <property type="component" value="Unassembled WGS sequence"/>
</dbReference>
<dbReference type="InterPro" id="IPR018541">
    <property type="entry name" value="Ftsk_gamma"/>
</dbReference>
<evidence type="ECO:0000313" key="7">
    <source>
        <dbReference type="Proteomes" id="UP001597393"/>
    </source>
</evidence>
<reference evidence="7" key="1">
    <citation type="journal article" date="2019" name="Int. J. Syst. Evol. Microbiol.">
        <title>The Global Catalogue of Microorganisms (GCM) 10K type strain sequencing project: providing services to taxonomists for standard genome sequencing and annotation.</title>
        <authorList>
            <consortium name="The Broad Institute Genomics Platform"/>
            <consortium name="The Broad Institute Genome Sequencing Center for Infectious Disease"/>
            <person name="Wu L."/>
            <person name="Ma J."/>
        </authorList>
    </citation>
    <scope>NUCLEOTIDE SEQUENCE [LARGE SCALE GENOMIC DNA]</scope>
    <source>
        <strain evidence="7">KCTC 42248</strain>
    </source>
</reference>
<dbReference type="PROSITE" id="PS50901">
    <property type="entry name" value="FTSK"/>
    <property type="match status" value="1"/>
</dbReference>
<dbReference type="InterPro" id="IPR036390">
    <property type="entry name" value="WH_DNA-bd_sf"/>
</dbReference>
<dbReference type="Gene3D" id="3.40.50.300">
    <property type="entry name" value="P-loop containing nucleotide triphosphate hydrolases"/>
    <property type="match status" value="1"/>
</dbReference>
<evidence type="ECO:0000259" key="5">
    <source>
        <dbReference type="PROSITE" id="PS50901"/>
    </source>
</evidence>
<organism evidence="6 7">
    <name type="scientific">Sphingobacterium corticis</name>
    <dbReference type="NCBI Taxonomy" id="1812823"/>
    <lineage>
        <taxon>Bacteria</taxon>
        <taxon>Pseudomonadati</taxon>
        <taxon>Bacteroidota</taxon>
        <taxon>Sphingobacteriia</taxon>
        <taxon>Sphingobacteriales</taxon>
        <taxon>Sphingobacteriaceae</taxon>
        <taxon>Sphingobacterium</taxon>
    </lineage>
</organism>